<proteinExistence type="predicted"/>
<organism evidence="1 2">
    <name type="scientific">Macrostomum lignano</name>
    <dbReference type="NCBI Taxonomy" id="282301"/>
    <lineage>
        <taxon>Eukaryota</taxon>
        <taxon>Metazoa</taxon>
        <taxon>Spiralia</taxon>
        <taxon>Lophotrochozoa</taxon>
        <taxon>Platyhelminthes</taxon>
        <taxon>Rhabditophora</taxon>
        <taxon>Macrostomorpha</taxon>
        <taxon>Macrostomida</taxon>
        <taxon>Macrostomidae</taxon>
        <taxon>Macrostomum</taxon>
    </lineage>
</organism>
<keyword evidence="1" id="KW-1185">Reference proteome</keyword>
<evidence type="ECO:0000313" key="1">
    <source>
        <dbReference type="Proteomes" id="UP000095280"/>
    </source>
</evidence>
<evidence type="ECO:0000313" key="2">
    <source>
        <dbReference type="WBParaSite" id="maker-unitig_25997-snap-gene-0.1-mRNA-1"/>
    </source>
</evidence>
<dbReference type="Proteomes" id="UP000095280">
    <property type="component" value="Unplaced"/>
</dbReference>
<reference evidence="2" key="1">
    <citation type="submission" date="2016-11" db="UniProtKB">
        <authorList>
            <consortium name="WormBaseParasite"/>
        </authorList>
    </citation>
    <scope>IDENTIFICATION</scope>
</reference>
<name>A0A1I8F9P0_9PLAT</name>
<protein>
    <submittedName>
        <fullName evidence="2">ARF7EP_C domain-containing protein</fullName>
    </submittedName>
</protein>
<dbReference type="AlphaFoldDB" id="A0A1I8F9P0"/>
<accession>A0A1I8F9P0</accession>
<dbReference type="WBParaSite" id="maker-unitig_25997-snap-gene-0.1-mRNA-1">
    <property type="protein sequence ID" value="maker-unitig_25997-snap-gene-0.1-mRNA-1"/>
    <property type="gene ID" value="maker-unitig_25997-snap-gene-0.1"/>
</dbReference>
<sequence length="113" mass="12767">FRNASIQLIVALSELAYLKDNKPASRRQTDQKIADILNDQQLLKRCHSGHCSECGCPCQNCSSFWRLRLLSSEEIEKLRNLCAQPAGSISRLEAQLQAETLRRVQKISIGLQL</sequence>